<comment type="similarity">
    <text evidence="2 6">Belongs to the enoyl-CoA hydratase/isomerase family.</text>
</comment>
<dbReference type="NCBIfam" id="NF005699">
    <property type="entry name" value="PRK07509.1"/>
    <property type="match status" value="1"/>
</dbReference>
<dbReference type="EMBL" id="FNDN01000020">
    <property type="protein sequence ID" value="SDJ24939.1"/>
    <property type="molecule type" value="Genomic_DNA"/>
</dbReference>
<evidence type="ECO:0000256" key="1">
    <source>
        <dbReference type="ARBA" id="ARBA00002994"/>
    </source>
</evidence>
<dbReference type="CDD" id="cd06558">
    <property type="entry name" value="crotonase-like"/>
    <property type="match status" value="1"/>
</dbReference>
<dbReference type="SUPFAM" id="SSF52096">
    <property type="entry name" value="ClpP/crotonase"/>
    <property type="match status" value="1"/>
</dbReference>
<dbReference type="PROSITE" id="PS00166">
    <property type="entry name" value="ENOYL_COA_HYDRATASE"/>
    <property type="match status" value="1"/>
</dbReference>
<evidence type="ECO:0000256" key="4">
    <source>
        <dbReference type="ARBA" id="ARBA00023709"/>
    </source>
</evidence>
<organism evidence="7 8">
    <name type="scientific">Rhodococcus triatomae</name>
    <dbReference type="NCBI Taxonomy" id="300028"/>
    <lineage>
        <taxon>Bacteria</taxon>
        <taxon>Bacillati</taxon>
        <taxon>Actinomycetota</taxon>
        <taxon>Actinomycetes</taxon>
        <taxon>Mycobacteriales</taxon>
        <taxon>Nocardiaceae</taxon>
        <taxon>Rhodococcus</taxon>
    </lineage>
</organism>
<keyword evidence="8" id="KW-1185">Reference proteome</keyword>
<dbReference type="GO" id="GO:0006631">
    <property type="term" value="P:fatty acid metabolic process"/>
    <property type="evidence" value="ECO:0007669"/>
    <property type="project" value="UniProtKB-KW"/>
</dbReference>
<dbReference type="GO" id="GO:0004300">
    <property type="term" value="F:enoyl-CoA hydratase activity"/>
    <property type="evidence" value="ECO:0007669"/>
    <property type="project" value="UniProtKB-EC"/>
</dbReference>
<comment type="function">
    <text evidence="1">Could possibly oxidize fatty acids using specific components.</text>
</comment>
<dbReference type="Pfam" id="PF00378">
    <property type="entry name" value="ECH_1"/>
    <property type="match status" value="1"/>
</dbReference>
<dbReference type="Proteomes" id="UP000183263">
    <property type="component" value="Unassembled WGS sequence"/>
</dbReference>
<sequence length="214" mass="23206">MILRGDGAAFSAGLDFASVGKNPARLALAFAKIPGQKTNLFQRACWAWRSLPVPVIAVLHGRCYGGGLQLALAADFRFSTPDCELSVLEAKWGLIPDMTGSVTLRELVGMDLAKRLTMTGEMFDGRRAHEWGLVSGVSEHPLTDAEELAARIATRSPDSVAATKKLFQNTWHRSPRAAFAVETLLQLRLLTGRNHTIARKAGTAGPTPEFGPRR</sequence>
<proteinExistence type="inferred from homology"/>
<reference evidence="7 8" key="1">
    <citation type="submission" date="2016-10" db="EMBL/GenBank/DDBJ databases">
        <authorList>
            <person name="de Groot N.N."/>
        </authorList>
    </citation>
    <scope>NUCLEOTIDE SEQUENCE [LARGE SCALE GENOMIC DNA]</scope>
    <source>
        <strain evidence="7 8">DSM 44892</strain>
    </source>
</reference>
<keyword evidence="3" id="KW-0276">Fatty acid metabolism</keyword>
<evidence type="ECO:0000313" key="8">
    <source>
        <dbReference type="Proteomes" id="UP000183263"/>
    </source>
</evidence>
<dbReference type="AlphaFoldDB" id="A0A1G8S6T7"/>
<dbReference type="PANTHER" id="PTHR43149">
    <property type="entry name" value="ENOYL-COA HYDRATASE"/>
    <property type="match status" value="1"/>
</dbReference>
<dbReference type="InterPro" id="IPR029045">
    <property type="entry name" value="ClpP/crotonase-like_dom_sf"/>
</dbReference>
<dbReference type="InterPro" id="IPR001753">
    <property type="entry name" value="Enoyl-CoA_hydra/iso"/>
</dbReference>
<dbReference type="PANTHER" id="PTHR43149:SF1">
    <property type="entry name" value="DELTA(3,5)-DELTA(2,4)-DIENOYL-COA ISOMERASE, MITOCHONDRIAL"/>
    <property type="match status" value="1"/>
</dbReference>
<evidence type="ECO:0000256" key="6">
    <source>
        <dbReference type="RuleBase" id="RU003707"/>
    </source>
</evidence>
<protein>
    <submittedName>
        <fullName evidence="7">Enoyl-CoA hydratase/carnithine racemase</fullName>
    </submittedName>
</protein>
<evidence type="ECO:0000256" key="3">
    <source>
        <dbReference type="ARBA" id="ARBA00022832"/>
    </source>
</evidence>
<evidence type="ECO:0000256" key="2">
    <source>
        <dbReference type="ARBA" id="ARBA00005254"/>
    </source>
</evidence>
<dbReference type="Gene3D" id="3.90.226.10">
    <property type="entry name" value="2-enoyl-CoA Hydratase, Chain A, domain 1"/>
    <property type="match status" value="1"/>
</dbReference>
<evidence type="ECO:0000256" key="5">
    <source>
        <dbReference type="ARBA" id="ARBA00023717"/>
    </source>
</evidence>
<dbReference type="InterPro" id="IPR045002">
    <property type="entry name" value="Ech1-like"/>
</dbReference>
<gene>
    <name evidence="7" type="ORF">SAMN05444695_12011</name>
</gene>
<comment type="catalytic activity">
    <reaction evidence="5">
        <text>a 4-saturated-(3S)-3-hydroxyacyl-CoA = a (3E)-enoyl-CoA + H2O</text>
        <dbReference type="Rhea" id="RHEA:20724"/>
        <dbReference type="ChEBI" id="CHEBI:15377"/>
        <dbReference type="ChEBI" id="CHEBI:58521"/>
        <dbReference type="ChEBI" id="CHEBI:137480"/>
        <dbReference type="EC" id="4.2.1.17"/>
    </reaction>
</comment>
<evidence type="ECO:0000313" key="7">
    <source>
        <dbReference type="EMBL" id="SDJ24939.1"/>
    </source>
</evidence>
<accession>A0A1G8S6T7</accession>
<dbReference type="InterPro" id="IPR018376">
    <property type="entry name" value="Enoyl-CoA_hyd/isom_CS"/>
</dbReference>
<dbReference type="GO" id="GO:0016853">
    <property type="term" value="F:isomerase activity"/>
    <property type="evidence" value="ECO:0007669"/>
    <property type="project" value="InterPro"/>
</dbReference>
<comment type="catalytic activity">
    <reaction evidence="4">
        <text>a (3S)-3-hydroxyacyl-CoA = a (2E)-enoyl-CoA + H2O</text>
        <dbReference type="Rhea" id="RHEA:16105"/>
        <dbReference type="ChEBI" id="CHEBI:15377"/>
        <dbReference type="ChEBI" id="CHEBI:57318"/>
        <dbReference type="ChEBI" id="CHEBI:58856"/>
        <dbReference type="EC" id="4.2.1.17"/>
    </reaction>
</comment>
<keyword evidence="3" id="KW-0443">Lipid metabolism</keyword>
<name>A0A1G8S6T7_9NOCA</name>